<dbReference type="EMBL" id="JAMPKX010000014">
    <property type="protein sequence ID" value="MEP0949663.1"/>
    <property type="molecule type" value="Genomic_DNA"/>
</dbReference>
<organism evidence="3 4">
    <name type="scientific">Leptolyngbya subtilissima DQ-A4</name>
    <dbReference type="NCBI Taxonomy" id="2933933"/>
    <lineage>
        <taxon>Bacteria</taxon>
        <taxon>Bacillati</taxon>
        <taxon>Cyanobacteriota</taxon>
        <taxon>Cyanophyceae</taxon>
        <taxon>Leptolyngbyales</taxon>
        <taxon>Leptolyngbyaceae</taxon>
        <taxon>Leptolyngbya group</taxon>
        <taxon>Leptolyngbya</taxon>
    </lineage>
</organism>
<dbReference type="Proteomes" id="UP001482513">
    <property type="component" value="Unassembled WGS sequence"/>
</dbReference>
<dbReference type="Gene3D" id="1.10.606.10">
    <property type="entry name" value="Vanadium-containing Chloroperoxidase, domain 2"/>
    <property type="match status" value="1"/>
</dbReference>
<feature type="region of interest" description="Disordered" evidence="1">
    <location>
        <begin position="225"/>
        <end position="254"/>
    </location>
</feature>
<dbReference type="PANTHER" id="PTHR34599">
    <property type="entry name" value="PEROXIDASE-RELATED"/>
    <property type="match status" value="1"/>
</dbReference>
<name>A0ABV0KA70_9CYAN</name>
<dbReference type="PANTHER" id="PTHR34599:SF1">
    <property type="entry name" value="PHOSPHATIDIC ACID PHOSPHATASE TYPE 2_HALOPEROXIDASE DOMAIN-CONTAINING PROTEIN"/>
    <property type="match status" value="1"/>
</dbReference>
<accession>A0ABV0KA70</accession>
<sequence>MTDSAGAPESSSTQYSLPGIENLPQVEPGASAWFRCPTPTVVSYERVTKRLQGKTDSYPEIGSPEEQKELEELRQFAANAEDANALDQNSLSAFLTNRRFVSPPPAGAVLSKRTDTNSPIIRNGLELAYLFQSETPGIWHRHILNFILAPEPESSLGLRLSPPRHALIWATLDVAIHSALMAAWHYKWVAVEADGTKLDRVAFRRRPAEADPSLEIVYDFMSNDETKDGSLTRGEKRLEPQPSPGTPRHPAYPSGHSTYSAAASYVLGCLLPEFKEDFDKLADNIGEARIWGGVHWRSDHDFGQLVGRTVGELVIRQLNKSGIVVCPEPNSEVPARDELEAAAKQFDSNCGEADNNFCSGVDCSTQPEVIQNL</sequence>
<feature type="compositionally biased region" description="Polar residues" evidence="1">
    <location>
        <begin position="1"/>
        <end position="16"/>
    </location>
</feature>
<evidence type="ECO:0000256" key="1">
    <source>
        <dbReference type="SAM" id="MobiDB-lite"/>
    </source>
</evidence>
<keyword evidence="4" id="KW-1185">Reference proteome</keyword>
<reference evidence="3 4" key="1">
    <citation type="submission" date="2022-04" db="EMBL/GenBank/DDBJ databases">
        <title>Positive selection, recombination, and allopatry shape intraspecific diversity of widespread and dominant cyanobacteria.</title>
        <authorList>
            <person name="Wei J."/>
            <person name="Shu W."/>
            <person name="Hu C."/>
        </authorList>
    </citation>
    <scope>NUCLEOTIDE SEQUENCE [LARGE SCALE GENOMIC DNA]</scope>
    <source>
        <strain evidence="3 4">DQ-A4</strain>
    </source>
</reference>
<protein>
    <submittedName>
        <fullName evidence="3">Vanadium-dependent haloperoxidase</fullName>
    </submittedName>
</protein>
<evidence type="ECO:0000313" key="3">
    <source>
        <dbReference type="EMBL" id="MEP0949663.1"/>
    </source>
</evidence>
<feature type="compositionally biased region" description="Basic and acidic residues" evidence="1">
    <location>
        <begin position="225"/>
        <end position="239"/>
    </location>
</feature>
<dbReference type="InterPro" id="IPR036938">
    <property type="entry name" value="PAP2/HPO_sf"/>
</dbReference>
<feature type="region of interest" description="Disordered" evidence="1">
    <location>
        <begin position="1"/>
        <end position="23"/>
    </location>
</feature>
<dbReference type="InterPro" id="IPR016119">
    <property type="entry name" value="Br/Cl_peroxidase_C"/>
</dbReference>
<dbReference type="CDD" id="cd03398">
    <property type="entry name" value="PAP2_haloperoxidase"/>
    <property type="match status" value="1"/>
</dbReference>
<dbReference type="SUPFAM" id="SSF48317">
    <property type="entry name" value="Acid phosphatase/Vanadium-dependent haloperoxidase"/>
    <property type="match status" value="1"/>
</dbReference>
<dbReference type="RefSeq" id="WP_190707699.1">
    <property type="nucleotide sequence ID" value="NZ_JAMPKX010000014.1"/>
</dbReference>
<dbReference type="Pfam" id="PF01569">
    <property type="entry name" value="PAP2"/>
    <property type="match status" value="1"/>
</dbReference>
<proteinExistence type="predicted"/>
<dbReference type="InterPro" id="IPR052559">
    <property type="entry name" value="V-haloperoxidase"/>
</dbReference>
<feature type="domain" description="Phosphatidic acid phosphatase type 2/haloperoxidase" evidence="2">
    <location>
        <begin position="238"/>
        <end position="321"/>
    </location>
</feature>
<dbReference type="InterPro" id="IPR000326">
    <property type="entry name" value="PAP2/HPO"/>
</dbReference>
<gene>
    <name evidence="3" type="ORF">NC992_22485</name>
</gene>
<comment type="caution">
    <text evidence="3">The sequence shown here is derived from an EMBL/GenBank/DDBJ whole genome shotgun (WGS) entry which is preliminary data.</text>
</comment>
<evidence type="ECO:0000313" key="4">
    <source>
        <dbReference type="Proteomes" id="UP001482513"/>
    </source>
</evidence>
<evidence type="ECO:0000259" key="2">
    <source>
        <dbReference type="Pfam" id="PF01569"/>
    </source>
</evidence>